<dbReference type="Pfam" id="PF03721">
    <property type="entry name" value="UDPG_MGDP_dh_N"/>
    <property type="match status" value="1"/>
</dbReference>
<sequence length="436" mass="46327">MRIAVVALGKIGLPLAVQFASKGHEVVGVDVNAGTVAAVNEGREPFPGEAQLAEKLADLVPAGKLRATTDYAEAVPGADAVVLVVPLFVDEETAQPDFGWMDAATRSMSEHLDAGTLVSYETTLPVGTTRNRWKPMIEEISGLVEGEDFHLVFSPERVLTGRVFADLRRYPKLVGGLSPEGSARAREFYEAVLDFDERPDLPRPNGVWDLGTAEASELAKLAETTYRDVNIGLANQFALFADSQGIDVHAVIEACNSQPYSHIHRPGIAVGGHCIPVYPRLYLSVDPAASIVREARAVNAAMPERVVERTAGLLGSLDGLRTVVLGASYRGGVKETAFSGVFATVEALASRGAVVTVHDPLYSDDELRGLGLAPHTLGAEVDVAVVQTDHSVYRTVGPDDLPGVRLLVDGRGITDAALWTGTPRVVLGRGDTVPAT</sequence>
<proteinExistence type="inferred from homology"/>
<feature type="domain" description="UDP-glucose/GDP-mannose dehydrogenase C-terminal" evidence="4">
    <location>
        <begin position="323"/>
        <end position="416"/>
    </location>
</feature>
<evidence type="ECO:0000313" key="5">
    <source>
        <dbReference type="EMBL" id="QJW36095.1"/>
    </source>
</evidence>
<dbReference type="InterPro" id="IPR036220">
    <property type="entry name" value="UDP-Glc/GDP-Man_DH_C_sf"/>
</dbReference>
<dbReference type="InterPro" id="IPR036291">
    <property type="entry name" value="NAD(P)-bd_dom_sf"/>
</dbReference>
<name>A0A6M5UFP7_9MICO</name>
<dbReference type="GO" id="GO:0051287">
    <property type="term" value="F:NAD binding"/>
    <property type="evidence" value="ECO:0007669"/>
    <property type="project" value="InterPro"/>
</dbReference>
<dbReference type="InterPro" id="IPR001732">
    <property type="entry name" value="UDP-Glc/GDP-Man_DH_N"/>
</dbReference>
<comment type="similarity">
    <text evidence="3">Belongs to the UDP-glucose/GDP-mannose dehydrogenase family.</text>
</comment>
<dbReference type="GO" id="GO:0000271">
    <property type="term" value="P:polysaccharide biosynthetic process"/>
    <property type="evidence" value="ECO:0007669"/>
    <property type="project" value="InterPro"/>
</dbReference>
<evidence type="ECO:0000256" key="3">
    <source>
        <dbReference type="PIRNR" id="PIRNR000124"/>
    </source>
</evidence>
<accession>A0A6M5UFP7</accession>
<dbReference type="GO" id="GO:0016616">
    <property type="term" value="F:oxidoreductase activity, acting on the CH-OH group of donors, NAD or NADP as acceptor"/>
    <property type="evidence" value="ECO:0007669"/>
    <property type="project" value="InterPro"/>
</dbReference>
<dbReference type="SUPFAM" id="SSF52413">
    <property type="entry name" value="UDP-glucose/GDP-mannose dehydrogenase C-terminal domain"/>
    <property type="match status" value="1"/>
</dbReference>
<dbReference type="GO" id="GO:0016628">
    <property type="term" value="F:oxidoreductase activity, acting on the CH-CH group of donors, NAD or NADP as acceptor"/>
    <property type="evidence" value="ECO:0007669"/>
    <property type="project" value="InterPro"/>
</dbReference>
<keyword evidence="2" id="KW-0520">NAD</keyword>
<dbReference type="InterPro" id="IPR008927">
    <property type="entry name" value="6-PGluconate_DH-like_C_sf"/>
</dbReference>
<dbReference type="InterPro" id="IPR017476">
    <property type="entry name" value="UDP-Glc/GDP-Man"/>
</dbReference>
<dbReference type="InterPro" id="IPR028359">
    <property type="entry name" value="UDP_ManNAc/GlcNAc_DH"/>
</dbReference>
<dbReference type="PIRSF" id="PIRSF000124">
    <property type="entry name" value="UDPglc_GDPman_dh"/>
    <property type="match status" value="1"/>
</dbReference>
<dbReference type="SUPFAM" id="SSF48179">
    <property type="entry name" value="6-phosphogluconate dehydrogenase C-terminal domain-like"/>
    <property type="match status" value="1"/>
</dbReference>
<dbReference type="Pfam" id="PF03720">
    <property type="entry name" value="UDPG_MGDP_dh_C"/>
    <property type="match status" value="1"/>
</dbReference>
<reference evidence="6" key="1">
    <citation type="journal article" date="2022" name="Int. J. Syst. Evol. Microbiol.">
        <title>Cellulosimicrobium protaetiae sp. nov., isolated from the gut of the larva of Protaetia brevitarsis seulensis.</title>
        <authorList>
            <person name="Le Han H."/>
            <person name="Nguyen T.T.H."/>
            <person name="Li Z."/>
            <person name="Shin N.R."/>
            <person name="Kim S.G."/>
        </authorList>
    </citation>
    <scope>NUCLEOTIDE SEQUENCE [LARGE SCALE GENOMIC DNA]</scope>
    <source>
        <strain evidence="6">BI34</strain>
    </source>
</reference>
<evidence type="ECO:0000256" key="2">
    <source>
        <dbReference type="ARBA" id="ARBA00023027"/>
    </source>
</evidence>
<organism evidence="5 6">
    <name type="scientific">Cellulosimicrobium protaetiae</name>
    <dbReference type="NCBI Taxonomy" id="2587808"/>
    <lineage>
        <taxon>Bacteria</taxon>
        <taxon>Bacillati</taxon>
        <taxon>Actinomycetota</taxon>
        <taxon>Actinomycetes</taxon>
        <taxon>Micrococcales</taxon>
        <taxon>Promicromonosporaceae</taxon>
        <taxon>Cellulosimicrobium</taxon>
    </lineage>
</organism>
<dbReference type="InterPro" id="IPR014027">
    <property type="entry name" value="UDP-Glc/GDP-Man_DH_C"/>
</dbReference>
<dbReference type="PANTHER" id="PTHR43491">
    <property type="entry name" value="UDP-N-ACETYL-D-MANNOSAMINE DEHYDROGENASE"/>
    <property type="match status" value="1"/>
</dbReference>
<dbReference type="PIRSF" id="PIRSF500136">
    <property type="entry name" value="UDP_ManNAc_DH"/>
    <property type="match status" value="1"/>
</dbReference>
<dbReference type="Pfam" id="PF00984">
    <property type="entry name" value="UDPG_MGDP_dh"/>
    <property type="match status" value="1"/>
</dbReference>
<evidence type="ECO:0000313" key="6">
    <source>
        <dbReference type="Proteomes" id="UP000451354"/>
    </source>
</evidence>
<dbReference type="SUPFAM" id="SSF51735">
    <property type="entry name" value="NAD(P)-binding Rossmann-fold domains"/>
    <property type="match status" value="1"/>
</dbReference>
<evidence type="ECO:0000256" key="1">
    <source>
        <dbReference type="ARBA" id="ARBA00023002"/>
    </source>
</evidence>
<dbReference type="NCBIfam" id="TIGR03026">
    <property type="entry name" value="NDP-sugDHase"/>
    <property type="match status" value="1"/>
</dbReference>
<dbReference type="Proteomes" id="UP000451354">
    <property type="component" value="Chromosome"/>
</dbReference>
<dbReference type="AlphaFoldDB" id="A0A6M5UFP7"/>
<keyword evidence="6" id="KW-1185">Reference proteome</keyword>
<keyword evidence="1" id="KW-0560">Oxidoreductase</keyword>
<dbReference type="OrthoDB" id="5193947at2"/>
<dbReference type="RefSeq" id="WP_154798153.1">
    <property type="nucleotide sequence ID" value="NZ_CP052757.1"/>
</dbReference>
<dbReference type="SMART" id="SM00984">
    <property type="entry name" value="UDPG_MGDP_dh_C"/>
    <property type="match status" value="1"/>
</dbReference>
<evidence type="ECO:0000259" key="4">
    <source>
        <dbReference type="SMART" id="SM00984"/>
    </source>
</evidence>
<dbReference type="Gene3D" id="3.40.50.720">
    <property type="entry name" value="NAD(P)-binding Rossmann-like Domain"/>
    <property type="match status" value="2"/>
</dbReference>
<dbReference type="KEGG" id="cprt:FIC82_007670"/>
<dbReference type="EMBL" id="CP052757">
    <property type="protein sequence ID" value="QJW36095.1"/>
    <property type="molecule type" value="Genomic_DNA"/>
</dbReference>
<gene>
    <name evidence="5" type="ORF">FIC82_007670</name>
</gene>
<dbReference type="InterPro" id="IPR014026">
    <property type="entry name" value="UDP-Glc/GDP-Man_DH_dimer"/>
</dbReference>
<protein>
    <submittedName>
        <fullName evidence="5">Nucleotide sugar dehydrogenase</fullName>
    </submittedName>
</protein>
<dbReference type="PANTHER" id="PTHR43491:SF5">
    <property type="entry name" value="UDP-N-ACETYL-D-MANNOSAMINE DEHYDROGENASE"/>
    <property type="match status" value="1"/>
</dbReference>